<accession>A0A381XMI5</accession>
<dbReference type="SUPFAM" id="SSF55961">
    <property type="entry name" value="Bet v1-like"/>
    <property type="match status" value="1"/>
</dbReference>
<protein>
    <submittedName>
        <fullName evidence="1">Uncharacterized protein</fullName>
    </submittedName>
</protein>
<reference evidence="1" key="1">
    <citation type="submission" date="2018-05" db="EMBL/GenBank/DDBJ databases">
        <authorList>
            <person name="Lanie J.A."/>
            <person name="Ng W.-L."/>
            <person name="Kazmierczak K.M."/>
            <person name="Andrzejewski T.M."/>
            <person name="Davidsen T.M."/>
            <person name="Wayne K.J."/>
            <person name="Tettelin H."/>
            <person name="Glass J.I."/>
            <person name="Rusch D."/>
            <person name="Podicherti R."/>
            <person name="Tsui H.-C.T."/>
            <person name="Winkler M.E."/>
        </authorList>
    </citation>
    <scope>NUCLEOTIDE SEQUENCE</scope>
</reference>
<proteinExistence type="predicted"/>
<evidence type="ECO:0000313" key="1">
    <source>
        <dbReference type="EMBL" id="SVA65661.1"/>
    </source>
</evidence>
<organism evidence="1">
    <name type="scientific">marine metagenome</name>
    <dbReference type="NCBI Taxonomy" id="408172"/>
    <lineage>
        <taxon>unclassified sequences</taxon>
        <taxon>metagenomes</taxon>
        <taxon>ecological metagenomes</taxon>
    </lineage>
</organism>
<gene>
    <name evidence="1" type="ORF">METZ01_LOCUS118515</name>
</gene>
<name>A0A381XMI5_9ZZZZ</name>
<dbReference type="EMBL" id="UINC01015622">
    <property type="protein sequence ID" value="SVA65661.1"/>
    <property type="molecule type" value="Genomic_DNA"/>
</dbReference>
<dbReference type="AlphaFoldDB" id="A0A381XMI5"/>
<sequence length="169" mass="20526">MIEVNIQKVIQYPFETVLGQYFDYEHIEFVHPNSLGNYYLLEDNGDTIIYKHVWPKKGLINKISIVEHQYFPPNEMWFIFTKGRYKGVKVHTKLFAKQEYTLVEETYYTPWPNWKWLKNLVEKYTRLEVEKIWREDLDVEVCHGGWPGIPESYWKHKEDGQIPKNLQHF</sequence>